<comment type="caution">
    <text evidence="1">The sequence shown here is derived from an EMBL/GenBank/DDBJ whole genome shotgun (WGS) entry which is preliminary data.</text>
</comment>
<dbReference type="RefSeq" id="WP_198127316.1">
    <property type="nucleotide sequence ID" value="NZ_JAECZC010000062.1"/>
</dbReference>
<organism evidence="1 2">
    <name type="scientific">Amazonocrinis nigriterrae CENA67</name>
    <dbReference type="NCBI Taxonomy" id="2794033"/>
    <lineage>
        <taxon>Bacteria</taxon>
        <taxon>Bacillati</taxon>
        <taxon>Cyanobacteriota</taxon>
        <taxon>Cyanophyceae</taxon>
        <taxon>Nostocales</taxon>
        <taxon>Nostocaceae</taxon>
        <taxon>Amazonocrinis</taxon>
        <taxon>Amazonocrinis nigriterrae</taxon>
    </lineage>
</organism>
<name>A0A8J7HTQ2_9NOST</name>
<evidence type="ECO:0000313" key="1">
    <source>
        <dbReference type="EMBL" id="MBH8565527.1"/>
    </source>
</evidence>
<protein>
    <submittedName>
        <fullName evidence="1">Uncharacterized protein</fullName>
    </submittedName>
</protein>
<reference evidence="1 2" key="1">
    <citation type="journal article" date="2021" name="Int. J. Syst. Evol. Microbiol.">
        <title>Amazonocrinis nigriterrae gen. nov., sp. nov., Atlanticothrix silvestris gen. nov., sp. nov. and Dendronalium phyllosphericum gen. nov., sp. nov., nostocacean cyanobacteria from Brazilian environments.</title>
        <authorList>
            <person name="Alvarenga D.O."/>
            <person name="Andreote A.P.D."/>
            <person name="Branco L.H.Z."/>
            <person name="Delbaje E."/>
            <person name="Cruz R.B."/>
            <person name="Varani A.M."/>
            <person name="Fiore M.F."/>
        </authorList>
    </citation>
    <scope>NUCLEOTIDE SEQUENCE [LARGE SCALE GENOMIC DNA]</scope>
    <source>
        <strain evidence="1 2">CENA67</strain>
    </source>
</reference>
<proteinExistence type="predicted"/>
<sequence length="48" mass="5532">MQITAVFIYLDHKFAFFFALLQRQLLQVGKAAQRTASPLREAQNDVVH</sequence>
<dbReference type="Proteomes" id="UP000632766">
    <property type="component" value="Unassembled WGS sequence"/>
</dbReference>
<dbReference type="EMBL" id="JAECZC010000062">
    <property type="protein sequence ID" value="MBH8565527.1"/>
    <property type="molecule type" value="Genomic_DNA"/>
</dbReference>
<gene>
    <name evidence="1" type="ORF">I8748_25690</name>
</gene>
<accession>A0A8J7HTQ2</accession>
<keyword evidence="2" id="KW-1185">Reference proteome</keyword>
<dbReference type="AlphaFoldDB" id="A0A8J7HTQ2"/>
<evidence type="ECO:0000313" key="2">
    <source>
        <dbReference type="Proteomes" id="UP000632766"/>
    </source>
</evidence>